<dbReference type="STRING" id="696762.PFRI_18020"/>
<dbReference type="AlphaFoldDB" id="A0A1L9NXD8"/>
<gene>
    <name evidence="2" type="ORF">PFRI_18020</name>
</gene>
<dbReference type="PANTHER" id="PTHR43792:SF1">
    <property type="entry name" value="N-ACETYLTRANSFERASE DOMAIN-CONTAINING PROTEIN"/>
    <property type="match status" value="1"/>
</dbReference>
<dbReference type="Gene3D" id="3.40.630.30">
    <property type="match status" value="1"/>
</dbReference>
<dbReference type="PANTHER" id="PTHR43792">
    <property type="entry name" value="GNAT FAMILY, PUTATIVE (AFU_ORTHOLOGUE AFUA_3G00765)-RELATED-RELATED"/>
    <property type="match status" value="1"/>
</dbReference>
<dbReference type="InterPro" id="IPR051531">
    <property type="entry name" value="N-acetyltransferase"/>
</dbReference>
<dbReference type="InterPro" id="IPR000182">
    <property type="entry name" value="GNAT_dom"/>
</dbReference>
<protein>
    <recommendedName>
        <fullName evidence="1">N-acetyltransferase domain-containing protein</fullName>
    </recommendedName>
</protein>
<reference evidence="2 3" key="1">
    <citation type="submission" date="2016-10" db="EMBL/GenBank/DDBJ databases">
        <title>Genome sequence of Planktotalea frisia SH6-1.</title>
        <authorList>
            <person name="Poehlein A."/>
            <person name="Bakenhus I."/>
            <person name="Voget S."/>
            <person name="Brinkhoff T."/>
            <person name="Simon M."/>
        </authorList>
    </citation>
    <scope>NUCLEOTIDE SEQUENCE [LARGE SCALE GENOMIC DNA]</scope>
    <source>
        <strain evidence="2 3">SH6-1</strain>
    </source>
</reference>
<accession>A0A1L9NXD8</accession>
<name>A0A1L9NXD8_9RHOB</name>
<evidence type="ECO:0000259" key="1">
    <source>
        <dbReference type="PROSITE" id="PS51186"/>
    </source>
</evidence>
<dbReference type="OrthoDB" id="6293260at2"/>
<dbReference type="InterPro" id="IPR016181">
    <property type="entry name" value="Acyl_CoA_acyltransferase"/>
</dbReference>
<organism evidence="2 3">
    <name type="scientific">Planktotalea frisia</name>
    <dbReference type="NCBI Taxonomy" id="696762"/>
    <lineage>
        <taxon>Bacteria</taxon>
        <taxon>Pseudomonadati</taxon>
        <taxon>Pseudomonadota</taxon>
        <taxon>Alphaproteobacteria</taxon>
        <taxon>Rhodobacterales</taxon>
        <taxon>Paracoccaceae</taxon>
        <taxon>Planktotalea</taxon>
    </lineage>
</organism>
<dbReference type="Proteomes" id="UP000184514">
    <property type="component" value="Unassembled WGS sequence"/>
</dbReference>
<dbReference type="RefSeq" id="WP_072630372.1">
    <property type="nucleotide sequence ID" value="NZ_MLCB01000126.1"/>
</dbReference>
<dbReference type="EMBL" id="MLCB01000126">
    <property type="protein sequence ID" value="OJI93901.1"/>
    <property type="molecule type" value="Genomic_DNA"/>
</dbReference>
<dbReference type="Pfam" id="PF13302">
    <property type="entry name" value="Acetyltransf_3"/>
    <property type="match status" value="1"/>
</dbReference>
<evidence type="ECO:0000313" key="3">
    <source>
        <dbReference type="Proteomes" id="UP000184514"/>
    </source>
</evidence>
<dbReference type="SUPFAM" id="SSF55729">
    <property type="entry name" value="Acyl-CoA N-acyltransferases (Nat)"/>
    <property type="match status" value="1"/>
</dbReference>
<feature type="domain" description="N-acetyltransferase" evidence="1">
    <location>
        <begin position="32"/>
        <end position="186"/>
    </location>
</feature>
<keyword evidence="3" id="KW-1185">Reference proteome</keyword>
<proteinExistence type="predicted"/>
<comment type="caution">
    <text evidence="2">The sequence shown here is derived from an EMBL/GenBank/DDBJ whole genome shotgun (WGS) entry which is preliminary data.</text>
</comment>
<sequence>MTLRHEQAPTGIPSAVAANVAAQIPTLVSDALLLRAPTVEDFPLYADILCTERGQYMGGPLGRDDAWWDFVQLASGWMLHGHGGWSIVDVDSEELLGFVILGLEPGDAQIELGFLVSEQNEGLGIAFEAAQMAREFAFDTLNLSELASYIHKDNARSIALAERLGAKRTVHDDTMLAYIHTNEAVQ</sequence>
<dbReference type="GO" id="GO:0016747">
    <property type="term" value="F:acyltransferase activity, transferring groups other than amino-acyl groups"/>
    <property type="evidence" value="ECO:0007669"/>
    <property type="project" value="InterPro"/>
</dbReference>
<dbReference type="PROSITE" id="PS51186">
    <property type="entry name" value="GNAT"/>
    <property type="match status" value="1"/>
</dbReference>
<evidence type="ECO:0000313" key="2">
    <source>
        <dbReference type="EMBL" id="OJI93901.1"/>
    </source>
</evidence>